<name>A0A1X7CBV1_9BACT</name>
<dbReference type="AlphaFoldDB" id="A0A1X7CBV1"/>
<evidence type="ECO:0000313" key="8">
    <source>
        <dbReference type="EMBL" id="SME93197.1"/>
    </source>
</evidence>
<dbReference type="GO" id="GO:0015483">
    <property type="term" value="F:long-chain fatty acid transporting porin activity"/>
    <property type="evidence" value="ECO:0007669"/>
    <property type="project" value="TreeGrafter"/>
</dbReference>
<comment type="similarity">
    <text evidence="2">Belongs to the OmpP1/FadL family.</text>
</comment>
<dbReference type="RefSeq" id="WP_085098044.1">
    <property type="nucleotide sequence ID" value="NZ_FWZU01000001.1"/>
</dbReference>
<dbReference type="OrthoDB" id="9922at2"/>
<dbReference type="GO" id="GO:0009279">
    <property type="term" value="C:cell outer membrane"/>
    <property type="evidence" value="ECO:0007669"/>
    <property type="project" value="UniProtKB-SubCell"/>
</dbReference>
<evidence type="ECO:0000256" key="4">
    <source>
        <dbReference type="ARBA" id="ARBA00022692"/>
    </source>
</evidence>
<evidence type="ECO:0000313" key="9">
    <source>
        <dbReference type="Proteomes" id="UP000192906"/>
    </source>
</evidence>
<sequence length="428" mass="47678">MKNKFTVYVGILLCVIGVTLSSGLCKRAEASGFALYEWSARGNALGGAMIARADDPSAIAWNAAGMTQLNGTQVLAGVSGIAIENDLTTTYNGNTQSASTKDKIYVPPHSYFTHQLNDKFWFGIGTFTRYGLGTTFSEDWAGRYSSYSTELNSFSINPNLAYKYNDYISFSLGLELMYVRADLRKKFDPTGANDPDDTSHDIDQRLIVDGISPGFNAGLRITPCDEWAIGFSYRSKMLHHADGSASYNLPAGMSPTTLFNDSAVTMSMNTPNMFFFGLEYKPIPNFSVEADAIYSEWSEYSDITYHFDKSTAIGRKNVTVNKKWEDVWRFQFGVEYLPIENLALRAGYVYDQSPIREGYEDYMLPTNDRQIVSTGFGVTFDKLVVDVSYMYLWMKDRDIKARAGTGVLDTSTKNGQSHVVGLSLGYNF</sequence>
<dbReference type="SUPFAM" id="SSF56935">
    <property type="entry name" value="Porins"/>
    <property type="match status" value="1"/>
</dbReference>
<dbReference type="Pfam" id="PF03349">
    <property type="entry name" value="Toluene_X"/>
    <property type="match status" value="1"/>
</dbReference>
<dbReference type="EMBL" id="FWZU01000001">
    <property type="protein sequence ID" value="SME93197.1"/>
    <property type="molecule type" value="Genomic_DNA"/>
</dbReference>
<comment type="subcellular location">
    <subcellularLocation>
        <location evidence="1">Cell outer membrane</location>
        <topology evidence="1">Multi-pass membrane protein</topology>
    </subcellularLocation>
</comment>
<reference evidence="9" key="1">
    <citation type="submission" date="2017-04" db="EMBL/GenBank/DDBJ databases">
        <authorList>
            <person name="Varghese N."/>
            <person name="Submissions S."/>
        </authorList>
    </citation>
    <scope>NUCLEOTIDE SEQUENCE [LARGE SCALE GENOMIC DNA]</scope>
    <source>
        <strain evidence="9">K3S</strain>
    </source>
</reference>
<keyword evidence="3" id="KW-1134">Transmembrane beta strand</keyword>
<keyword evidence="4" id="KW-0812">Transmembrane</keyword>
<dbReference type="Gene3D" id="2.40.160.60">
    <property type="entry name" value="Outer membrane protein transport protein (OMPP1/FadL/TodX)"/>
    <property type="match status" value="1"/>
</dbReference>
<evidence type="ECO:0000256" key="2">
    <source>
        <dbReference type="ARBA" id="ARBA00008163"/>
    </source>
</evidence>
<evidence type="ECO:0000256" key="1">
    <source>
        <dbReference type="ARBA" id="ARBA00004571"/>
    </source>
</evidence>
<keyword evidence="5" id="KW-0732">Signal</keyword>
<dbReference type="STRING" id="1519643.SAMN06295933_0599"/>
<gene>
    <name evidence="8" type="ORF">SAMN06295933_0599</name>
</gene>
<evidence type="ECO:0000256" key="3">
    <source>
        <dbReference type="ARBA" id="ARBA00022452"/>
    </source>
</evidence>
<keyword evidence="6" id="KW-0472">Membrane</keyword>
<evidence type="ECO:0000256" key="6">
    <source>
        <dbReference type="ARBA" id="ARBA00023136"/>
    </source>
</evidence>
<dbReference type="PANTHER" id="PTHR35093">
    <property type="entry name" value="OUTER MEMBRANE PROTEIN NMB0088-RELATED"/>
    <property type="match status" value="1"/>
</dbReference>
<dbReference type="Proteomes" id="UP000192906">
    <property type="component" value="Unassembled WGS sequence"/>
</dbReference>
<protein>
    <submittedName>
        <fullName evidence="8">Long-chain fatty acid transport protein</fullName>
    </submittedName>
</protein>
<keyword evidence="7" id="KW-0998">Cell outer membrane</keyword>
<accession>A0A1X7CBV1</accession>
<organism evidence="8 9">
    <name type="scientific">Desulfovibrio gilichinskyi</name>
    <dbReference type="NCBI Taxonomy" id="1519643"/>
    <lineage>
        <taxon>Bacteria</taxon>
        <taxon>Pseudomonadati</taxon>
        <taxon>Thermodesulfobacteriota</taxon>
        <taxon>Desulfovibrionia</taxon>
        <taxon>Desulfovibrionales</taxon>
        <taxon>Desulfovibrionaceae</taxon>
        <taxon>Desulfovibrio</taxon>
    </lineage>
</organism>
<dbReference type="PANTHER" id="PTHR35093:SF8">
    <property type="entry name" value="OUTER MEMBRANE PROTEIN NMB0088-RELATED"/>
    <property type="match status" value="1"/>
</dbReference>
<evidence type="ECO:0000256" key="7">
    <source>
        <dbReference type="ARBA" id="ARBA00023237"/>
    </source>
</evidence>
<proteinExistence type="inferred from homology"/>
<evidence type="ECO:0000256" key="5">
    <source>
        <dbReference type="ARBA" id="ARBA00022729"/>
    </source>
</evidence>
<keyword evidence="9" id="KW-1185">Reference proteome</keyword>
<dbReference type="InterPro" id="IPR005017">
    <property type="entry name" value="OMPP1/FadL/TodX"/>
</dbReference>